<dbReference type="Pfam" id="PF13462">
    <property type="entry name" value="Thioredoxin_4"/>
    <property type="match status" value="1"/>
</dbReference>
<name>A0A0G0WJ70_9BACT</name>
<keyword evidence="3" id="KW-0560">Oxidoreductase</keyword>
<organism evidence="8 9">
    <name type="scientific">Candidatus Magasanikbacteria bacterium GW2011_GWA2_41_55</name>
    <dbReference type="NCBI Taxonomy" id="1619038"/>
    <lineage>
        <taxon>Bacteria</taxon>
        <taxon>Candidatus Magasanikiibacteriota</taxon>
    </lineage>
</organism>
<keyword evidence="4" id="KW-1015">Disulfide bond</keyword>
<feature type="transmembrane region" description="Helical" evidence="6">
    <location>
        <begin position="12"/>
        <end position="32"/>
    </location>
</feature>
<dbReference type="Gene3D" id="3.40.30.10">
    <property type="entry name" value="Glutaredoxin"/>
    <property type="match status" value="1"/>
</dbReference>
<keyword evidence="6" id="KW-0812">Transmembrane</keyword>
<reference evidence="8 9" key="1">
    <citation type="journal article" date="2015" name="Nature">
        <title>rRNA introns, odd ribosomes, and small enigmatic genomes across a large radiation of phyla.</title>
        <authorList>
            <person name="Brown C.T."/>
            <person name="Hug L.A."/>
            <person name="Thomas B.C."/>
            <person name="Sharon I."/>
            <person name="Castelle C.J."/>
            <person name="Singh A."/>
            <person name="Wilkins M.J."/>
            <person name="Williams K.H."/>
            <person name="Banfield J.F."/>
        </authorList>
    </citation>
    <scope>NUCLEOTIDE SEQUENCE [LARGE SCALE GENOMIC DNA]</scope>
</reference>
<evidence type="ECO:0000256" key="1">
    <source>
        <dbReference type="ARBA" id="ARBA00005791"/>
    </source>
</evidence>
<dbReference type="Proteomes" id="UP000034299">
    <property type="component" value="Unassembled WGS sequence"/>
</dbReference>
<dbReference type="PANTHER" id="PTHR13887">
    <property type="entry name" value="GLUTATHIONE S-TRANSFERASE KAPPA"/>
    <property type="match status" value="1"/>
</dbReference>
<dbReference type="PANTHER" id="PTHR13887:SF14">
    <property type="entry name" value="DISULFIDE BOND FORMATION PROTEIN D"/>
    <property type="match status" value="1"/>
</dbReference>
<dbReference type="GO" id="GO:0016491">
    <property type="term" value="F:oxidoreductase activity"/>
    <property type="evidence" value="ECO:0007669"/>
    <property type="project" value="UniProtKB-KW"/>
</dbReference>
<dbReference type="PROSITE" id="PS51352">
    <property type="entry name" value="THIOREDOXIN_2"/>
    <property type="match status" value="1"/>
</dbReference>
<evidence type="ECO:0000313" key="8">
    <source>
        <dbReference type="EMBL" id="KKS12939.1"/>
    </source>
</evidence>
<protein>
    <submittedName>
        <fullName evidence="8">Thioredoxin-like protein domain protein</fullName>
    </submittedName>
</protein>
<dbReference type="InterPro" id="IPR012336">
    <property type="entry name" value="Thioredoxin-like_fold"/>
</dbReference>
<dbReference type="AlphaFoldDB" id="A0A0G0WJ70"/>
<dbReference type="InterPro" id="IPR013766">
    <property type="entry name" value="Thioredoxin_domain"/>
</dbReference>
<comment type="caution">
    <text evidence="8">The sequence shown here is derived from an EMBL/GenBank/DDBJ whole genome shotgun (WGS) entry which is preliminary data.</text>
</comment>
<keyword evidence="5" id="KW-0676">Redox-active center</keyword>
<feature type="domain" description="Thioredoxin" evidence="7">
    <location>
        <begin position="55"/>
        <end position="241"/>
    </location>
</feature>
<proteinExistence type="inferred from homology"/>
<evidence type="ECO:0000256" key="5">
    <source>
        <dbReference type="ARBA" id="ARBA00023284"/>
    </source>
</evidence>
<dbReference type="SUPFAM" id="SSF52833">
    <property type="entry name" value="Thioredoxin-like"/>
    <property type="match status" value="1"/>
</dbReference>
<keyword evidence="6" id="KW-1133">Transmembrane helix</keyword>
<evidence type="ECO:0000256" key="2">
    <source>
        <dbReference type="ARBA" id="ARBA00022729"/>
    </source>
</evidence>
<sequence length="241" mass="26186">MYNDVNMMRRGAKVALLAVFAIVIIFAIIFVWRTVYFYNQIKKGGSADVSGAVHFTAGQNNSAVNLPAGSKINLVGSDSPRLGNASAKIIIVEFADFTCPFSKQEFPVVRELLAKYPDKINFVFRNFPLGDANHAGGKEASIAAVCANSQGKFWPFHDKIFQNQKNFTNTDLLSLAGQIGLNLESFSQCLESSAVKSKVEKDWADGVALGVTGTPSFFLNGEKVEGAIPLEAWEKVIGLVK</sequence>
<keyword evidence="6" id="KW-0472">Membrane</keyword>
<evidence type="ECO:0000259" key="7">
    <source>
        <dbReference type="PROSITE" id="PS51352"/>
    </source>
</evidence>
<dbReference type="InterPro" id="IPR036249">
    <property type="entry name" value="Thioredoxin-like_sf"/>
</dbReference>
<evidence type="ECO:0000256" key="6">
    <source>
        <dbReference type="SAM" id="Phobius"/>
    </source>
</evidence>
<evidence type="ECO:0000256" key="4">
    <source>
        <dbReference type="ARBA" id="ARBA00023157"/>
    </source>
</evidence>
<gene>
    <name evidence="8" type="ORF">UU69_C0018G0002</name>
</gene>
<comment type="similarity">
    <text evidence="1">Belongs to the thioredoxin family. DsbA subfamily.</text>
</comment>
<evidence type="ECO:0000256" key="3">
    <source>
        <dbReference type="ARBA" id="ARBA00023002"/>
    </source>
</evidence>
<evidence type="ECO:0000313" key="9">
    <source>
        <dbReference type="Proteomes" id="UP000034299"/>
    </source>
</evidence>
<dbReference type="EMBL" id="LCBP01000018">
    <property type="protein sequence ID" value="KKS12939.1"/>
    <property type="molecule type" value="Genomic_DNA"/>
</dbReference>
<keyword evidence="2" id="KW-0732">Signal</keyword>
<accession>A0A0G0WJ70</accession>